<evidence type="ECO:0000313" key="2">
    <source>
        <dbReference type="EMBL" id="GAA3238073.1"/>
    </source>
</evidence>
<dbReference type="Pfam" id="PF13474">
    <property type="entry name" value="SnoaL_3"/>
    <property type="match status" value="1"/>
</dbReference>
<dbReference type="EMBL" id="BAAAUV010000034">
    <property type="protein sequence ID" value="GAA3238073.1"/>
    <property type="molecule type" value="Genomic_DNA"/>
</dbReference>
<keyword evidence="3" id="KW-1185">Reference proteome</keyword>
<reference evidence="3" key="1">
    <citation type="journal article" date="2019" name="Int. J. Syst. Evol. Microbiol.">
        <title>The Global Catalogue of Microorganisms (GCM) 10K type strain sequencing project: providing services to taxonomists for standard genome sequencing and annotation.</title>
        <authorList>
            <consortium name="The Broad Institute Genomics Platform"/>
            <consortium name="The Broad Institute Genome Sequencing Center for Infectious Disease"/>
            <person name="Wu L."/>
            <person name="Ma J."/>
        </authorList>
    </citation>
    <scope>NUCLEOTIDE SEQUENCE [LARGE SCALE GENOMIC DNA]</scope>
    <source>
        <strain evidence="3">JCM 9377</strain>
    </source>
</reference>
<evidence type="ECO:0000313" key="3">
    <source>
        <dbReference type="Proteomes" id="UP001501237"/>
    </source>
</evidence>
<accession>A0ABP6QPW9</accession>
<dbReference type="PANTHER" id="PTHR34957">
    <property type="entry name" value="NUCLEAR TRANSPORT FACTOR 2 (NTF2) FAMILY PROTEIN"/>
    <property type="match status" value="1"/>
</dbReference>
<name>A0ABP6QPW9_9ACTN</name>
<dbReference type="PANTHER" id="PTHR34957:SF1">
    <property type="entry name" value="NUCLEAR TRANSPORT FACTOR 2 (NTF2) FAMILY PROTEIN"/>
    <property type="match status" value="1"/>
</dbReference>
<feature type="domain" description="SnoaL-like" evidence="1">
    <location>
        <begin position="9"/>
        <end position="134"/>
    </location>
</feature>
<dbReference type="RefSeq" id="WP_344838009.1">
    <property type="nucleotide sequence ID" value="NZ_BAAAUV010000034.1"/>
</dbReference>
<sequence length="146" mass="15919">MADPEIAAVEAANSRFYNAFETGDLDLMHEVWAGGAFAEGVSCVHPGSPMLRGRDEVLRSWALVMANTPYIQFVLTEVHTEVRGDHAVLTCEENILMADDSENGFLAGGSVVSTNLFVKEEGEWRLWVHHGSPVLGGVEEDDDGQD</sequence>
<evidence type="ECO:0000259" key="1">
    <source>
        <dbReference type="Pfam" id="PF13474"/>
    </source>
</evidence>
<dbReference type="SUPFAM" id="SSF54427">
    <property type="entry name" value="NTF2-like"/>
    <property type="match status" value="1"/>
</dbReference>
<dbReference type="Gene3D" id="3.10.450.50">
    <property type="match status" value="1"/>
</dbReference>
<proteinExistence type="predicted"/>
<dbReference type="InterPro" id="IPR037401">
    <property type="entry name" value="SnoaL-like"/>
</dbReference>
<dbReference type="InterPro" id="IPR032710">
    <property type="entry name" value="NTF2-like_dom_sf"/>
</dbReference>
<dbReference type="Proteomes" id="UP001501237">
    <property type="component" value="Unassembled WGS sequence"/>
</dbReference>
<gene>
    <name evidence="2" type="ORF">GCM10010468_73400</name>
</gene>
<comment type="caution">
    <text evidence="2">The sequence shown here is derived from an EMBL/GenBank/DDBJ whole genome shotgun (WGS) entry which is preliminary data.</text>
</comment>
<protein>
    <submittedName>
        <fullName evidence="2">Nuclear transport factor 2 family protein</fullName>
    </submittedName>
</protein>
<organism evidence="2 3">
    <name type="scientific">Actinocorallia longicatena</name>
    <dbReference type="NCBI Taxonomy" id="111803"/>
    <lineage>
        <taxon>Bacteria</taxon>
        <taxon>Bacillati</taxon>
        <taxon>Actinomycetota</taxon>
        <taxon>Actinomycetes</taxon>
        <taxon>Streptosporangiales</taxon>
        <taxon>Thermomonosporaceae</taxon>
        <taxon>Actinocorallia</taxon>
    </lineage>
</organism>